<organism evidence="2 3">
    <name type="scientific">Paramecium primaurelia</name>
    <dbReference type="NCBI Taxonomy" id="5886"/>
    <lineage>
        <taxon>Eukaryota</taxon>
        <taxon>Sar</taxon>
        <taxon>Alveolata</taxon>
        <taxon>Ciliophora</taxon>
        <taxon>Intramacronucleata</taxon>
        <taxon>Oligohymenophorea</taxon>
        <taxon>Peniculida</taxon>
        <taxon>Parameciidae</taxon>
        <taxon>Paramecium</taxon>
    </lineage>
</organism>
<feature type="region of interest" description="Disordered" evidence="1">
    <location>
        <begin position="208"/>
        <end position="228"/>
    </location>
</feature>
<dbReference type="InterPro" id="IPR004344">
    <property type="entry name" value="TTL/TTLL_fam"/>
</dbReference>
<dbReference type="AlphaFoldDB" id="A0A8S1L9N2"/>
<proteinExistence type="predicted"/>
<feature type="compositionally biased region" description="Basic and acidic residues" evidence="1">
    <location>
        <begin position="1"/>
        <end position="12"/>
    </location>
</feature>
<keyword evidence="3" id="KW-1185">Reference proteome</keyword>
<protein>
    <recommendedName>
        <fullName evidence="4">Tubulin-tyrosine ligase family protein</fullName>
    </recommendedName>
</protein>
<dbReference type="PROSITE" id="PS51221">
    <property type="entry name" value="TTL"/>
    <property type="match status" value="1"/>
</dbReference>
<gene>
    <name evidence="2" type="ORF">PPRIM_AZ9-3.1.T0330114</name>
</gene>
<feature type="region of interest" description="Disordered" evidence="1">
    <location>
        <begin position="1"/>
        <end position="31"/>
    </location>
</feature>
<evidence type="ECO:0000313" key="2">
    <source>
        <dbReference type="EMBL" id="CAD8062393.1"/>
    </source>
</evidence>
<dbReference type="Proteomes" id="UP000688137">
    <property type="component" value="Unassembled WGS sequence"/>
</dbReference>
<evidence type="ECO:0008006" key="4">
    <source>
        <dbReference type="Google" id="ProtNLM"/>
    </source>
</evidence>
<dbReference type="Pfam" id="PF03133">
    <property type="entry name" value="TTL"/>
    <property type="match status" value="1"/>
</dbReference>
<evidence type="ECO:0000256" key="1">
    <source>
        <dbReference type="SAM" id="MobiDB-lite"/>
    </source>
</evidence>
<feature type="compositionally biased region" description="Basic and acidic residues" evidence="1">
    <location>
        <begin position="211"/>
        <end position="228"/>
    </location>
</feature>
<name>A0A8S1L9N2_PARPR</name>
<dbReference type="EMBL" id="CAJJDM010000032">
    <property type="protein sequence ID" value="CAD8062393.1"/>
    <property type="molecule type" value="Genomic_DNA"/>
</dbReference>
<dbReference type="PANTHER" id="PTHR46069:SF1">
    <property type="entry name" value="CHROMOSOME UNDETERMINED SCAFFOLD_125, WHOLE GENOME SHOTGUN SEQUENCE"/>
    <property type="match status" value="1"/>
</dbReference>
<sequence>MRARGPTKEQESIGKSVDNNSVHKRRQELWEKQMGSNQVCQGYVSNTQGSAESGIKQFLSSMRKNGSFQQIESQFRPNITENETESPNKSQLKVTDTQLLTPLQKHTQKNQTTYDILSQIYELQNRKSRNQSLLEELMRKTKQANDNLTFQRILQRKKYYKRSQRCQSVAQKEYELEQLKGQLIQVKQVQVQQIQKEQTPKQQDKLVPLLIRKEKTKSPPSKDNERKKVQVPICKAKKIVIDDTRFWDIGFTKFIQNPSYQEINQLINFCNGIQVIPALHQKYYKLFVGRGNNHMMIKGIFNLRPQWSIANSIDDDTEINFVWTQKFIDLQPSEIKPIPQTIISEEINSWIDSQQMSLIKQAWDKVEGKSKKKLNEYNIDSPPILNNLQNQKELTQLNHQNMNIRIHNHLKGGNQLGDKKWLFHNFSEYCSEQNIDIWNYIPLTYHIHGPTDREFINFQQTFQHLALDKDIKNIWIIKPGEDSNRGNGIKVSNQMSEIVQHISQQGHTFILQKYIENPFLYQKRKFDIRGYCLITIMNGIKRVYWYKKGYLRTSSSFFTLESLDNQKIHLTNDAIQNKLNGYGKFEKGNKVSYDQFQAYLIEHNKQNNTSYSFDELYADMKALTKLATQSAIDKITNDDQILGFELYGLDFMISNSFKPMLIEFNTNPCIETGCPVLTKIITGLLENLMRFIIDPLFPAKRMGNDDFMNKNDFELLLSC</sequence>
<comment type="caution">
    <text evidence="2">The sequence shown here is derived from an EMBL/GenBank/DDBJ whole genome shotgun (WGS) entry which is preliminary data.</text>
</comment>
<dbReference type="OMA" id="IKQAWDK"/>
<evidence type="ECO:0000313" key="3">
    <source>
        <dbReference type="Proteomes" id="UP000688137"/>
    </source>
</evidence>
<dbReference type="PANTHER" id="PTHR46069">
    <property type="entry name" value="TUBULIN TYROSINE LIGASE"/>
    <property type="match status" value="1"/>
</dbReference>
<accession>A0A8S1L9N2</accession>
<reference evidence="2" key="1">
    <citation type="submission" date="2021-01" db="EMBL/GenBank/DDBJ databases">
        <authorList>
            <consortium name="Genoscope - CEA"/>
            <person name="William W."/>
        </authorList>
    </citation>
    <scope>NUCLEOTIDE SEQUENCE</scope>
</reference>